<dbReference type="EC" id="2.8.1.7" evidence="3"/>
<dbReference type="GO" id="GO:0006534">
    <property type="term" value="P:cysteine metabolic process"/>
    <property type="evidence" value="ECO:0007669"/>
    <property type="project" value="InterPro"/>
</dbReference>
<dbReference type="InterPro" id="IPR010970">
    <property type="entry name" value="Cys_dSase_SufS"/>
</dbReference>
<reference evidence="8 9" key="1">
    <citation type="submission" date="2018-09" db="EMBL/GenBank/DDBJ databases">
        <title>Complete genome sequence of Euzebya sp. DY32-46 isolated from seawater of Pacific Ocean.</title>
        <authorList>
            <person name="Xu L."/>
            <person name="Wu Y.-H."/>
            <person name="Xu X.-W."/>
        </authorList>
    </citation>
    <scope>NUCLEOTIDE SEQUENCE [LARGE SCALE GENOMIC DNA]</scope>
    <source>
        <strain evidence="8 9">DY32-46</strain>
    </source>
</reference>
<dbReference type="AlphaFoldDB" id="A0A346Y022"/>
<evidence type="ECO:0000259" key="7">
    <source>
        <dbReference type="Pfam" id="PF00266"/>
    </source>
</evidence>
<name>A0A346Y022_9ACTN</name>
<organism evidence="8 9">
    <name type="scientific">Euzebya pacifica</name>
    <dbReference type="NCBI Taxonomy" id="1608957"/>
    <lineage>
        <taxon>Bacteria</taxon>
        <taxon>Bacillati</taxon>
        <taxon>Actinomycetota</taxon>
        <taxon>Nitriliruptoria</taxon>
        <taxon>Euzebyales</taxon>
    </lineage>
</organism>
<dbReference type="EMBL" id="CP031165">
    <property type="protein sequence ID" value="AXV07819.1"/>
    <property type="molecule type" value="Genomic_DNA"/>
</dbReference>
<dbReference type="InterPro" id="IPR015422">
    <property type="entry name" value="PyrdxlP-dep_Trfase_small"/>
</dbReference>
<comment type="catalytic activity">
    <reaction evidence="6">
        <text>(sulfur carrier)-H + L-cysteine = (sulfur carrier)-SH + L-alanine</text>
        <dbReference type="Rhea" id="RHEA:43892"/>
        <dbReference type="Rhea" id="RHEA-COMP:14737"/>
        <dbReference type="Rhea" id="RHEA-COMP:14739"/>
        <dbReference type="ChEBI" id="CHEBI:29917"/>
        <dbReference type="ChEBI" id="CHEBI:35235"/>
        <dbReference type="ChEBI" id="CHEBI:57972"/>
        <dbReference type="ChEBI" id="CHEBI:64428"/>
        <dbReference type="EC" id="2.8.1.7"/>
    </reaction>
</comment>
<dbReference type="Pfam" id="PF00266">
    <property type="entry name" value="Aminotran_5"/>
    <property type="match status" value="1"/>
</dbReference>
<evidence type="ECO:0000256" key="3">
    <source>
        <dbReference type="ARBA" id="ARBA00012239"/>
    </source>
</evidence>
<protein>
    <recommendedName>
        <fullName evidence="3">cysteine desulfurase</fullName>
        <ecNumber evidence="3">2.8.1.7</ecNumber>
    </recommendedName>
</protein>
<evidence type="ECO:0000313" key="9">
    <source>
        <dbReference type="Proteomes" id="UP000264006"/>
    </source>
</evidence>
<keyword evidence="4" id="KW-0808">Transferase</keyword>
<dbReference type="SUPFAM" id="SSF53383">
    <property type="entry name" value="PLP-dependent transferases"/>
    <property type="match status" value="1"/>
</dbReference>
<dbReference type="InterPro" id="IPR015424">
    <property type="entry name" value="PyrdxlP-dep_Trfase"/>
</dbReference>
<dbReference type="GO" id="GO:0030170">
    <property type="term" value="F:pyridoxal phosphate binding"/>
    <property type="evidence" value="ECO:0007669"/>
    <property type="project" value="InterPro"/>
</dbReference>
<gene>
    <name evidence="8" type="ORF">DVS28_a3143</name>
</gene>
<keyword evidence="9" id="KW-1185">Reference proteome</keyword>
<sequence length="410" mass="44291">MTFDVMEIRKDFPVLRRTVHDKPLVYLDSAATSLKPQQMIDAVVAMYTTHTANVHRGVHTLSVEASDLYDEARRKVARFVGADERATVFTKNGTEALNLVAHSWARTHLGPDDIVLFTEMEHHANMVPWQLVQPDIGCELAAVPIRPDGELDLDAFNEIIRTGRVKLLAVSAMSNVVGTINPVADMAEAARRANPDVVVVVDGAQSVPHMPTSLAELNADFLAFSGHKMLGPSGVGVLAGKPEIMETMPPFLGGGDMILDVKLYESTFNEIPFRFEAGTPMIEQAVGLGAGVDYLSALGMDNVRAHEIAILEQALPALAEVEGVTVHGPSDPKVRGAALSFTVDGLHPHDIGTILDREGVAVRTGHHCAKPLIRALGSNSTTRASFYLYNTTDEIAVLCDAIRAAQDFFS</sequence>
<dbReference type="PANTHER" id="PTHR43586">
    <property type="entry name" value="CYSTEINE DESULFURASE"/>
    <property type="match status" value="1"/>
</dbReference>
<feature type="domain" description="Aminotransferase class V" evidence="7">
    <location>
        <begin position="25"/>
        <end position="397"/>
    </location>
</feature>
<evidence type="ECO:0000313" key="8">
    <source>
        <dbReference type="EMBL" id="AXV07819.1"/>
    </source>
</evidence>
<dbReference type="InterPro" id="IPR000192">
    <property type="entry name" value="Aminotrans_V_dom"/>
</dbReference>
<comment type="similarity">
    <text evidence="2">Belongs to the class-V pyridoxal-phosphate-dependent aminotransferase family. Csd subfamily.</text>
</comment>
<accession>A0A346Y022</accession>
<dbReference type="PANTHER" id="PTHR43586:SF8">
    <property type="entry name" value="CYSTEINE DESULFURASE 1, CHLOROPLASTIC"/>
    <property type="match status" value="1"/>
</dbReference>
<dbReference type="InterPro" id="IPR015421">
    <property type="entry name" value="PyrdxlP-dep_Trfase_major"/>
</dbReference>
<comment type="cofactor">
    <cofactor evidence="1">
        <name>pyridoxal 5'-phosphate</name>
        <dbReference type="ChEBI" id="CHEBI:597326"/>
    </cofactor>
</comment>
<dbReference type="Proteomes" id="UP000264006">
    <property type="component" value="Chromosome"/>
</dbReference>
<dbReference type="RefSeq" id="WP_216826068.1">
    <property type="nucleotide sequence ID" value="NZ_CP031165.1"/>
</dbReference>
<dbReference type="Gene3D" id="3.40.640.10">
    <property type="entry name" value="Type I PLP-dependent aspartate aminotransferase-like (Major domain)"/>
    <property type="match status" value="1"/>
</dbReference>
<dbReference type="NCBIfam" id="TIGR01979">
    <property type="entry name" value="sufS"/>
    <property type="match status" value="1"/>
</dbReference>
<evidence type="ECO:0000256" key="2">
    <source>
        <dbReference type="ARBA" id="ARBA00010447"/>
    </source>
</evidence>
<dbReference type="Gene3D" id="3.90.1150.10">
    <property type="entry name" value="Aspartate Aminotransferase, domain 1"/>
    <property type="match status" value="1"/>
</dbReference>
<dbReference type="KEGG" id="euz:DVS28_a3143"/>
<dbReference type="CDD" id="cd06453">
    <property type="entry name" value="SufS_like"/>
    <property type="match status" value="1"/>
</dbReference>
<proteinExistence type="inferred from homology"/>
<evidence type="ECO:0000256" key="5">
    <source>
        <dbReference type="ARBA" id="ARBA00022898"/>
    </source>
</evidence>
<keyword evidence="5" id="KW-0663">Pyridoxal phosphate</keyword>
<dbReference type="GO" id="GO:0031071">
    <property type="term" value="F:cysteine desulfurase activity"/>
    <property type="evidence" value="ECO:0007669"/>
    <property type="project" value="UniProtKB-EC"/>
</dbReference>
<evidence type="ECO:0000256" key="1">
    <source>
        <dbReference type="ARBA" id="ARBA00001933"/>
    </source>
</evidence>
<evidence type="ECO:0000256" key="6">
    <source>
        <dbReference type="ARBA" id="ARBA00050776"/>
    </source>
</evidence>
<evidence type="ECO:0000256" key="4">
    <source>
        <dbReference type="ARBA" id="ARBA00022679"/>
    </source>
</evidence>